<gene>
    <name evidence="1" type="ORF">MCNF_53630</name>
</gene>
<name>A0A7I7Y501_9MYCO</name>
<proteinExistence type="predicted"/>
<keyword evidence="2" id="KW-1185">Reference proteome</keyword>
<dbReference type="InterPro" id="IPR002575">
    <property type="entry name" value="Aminoglycoside_PTrfase"/>
</dbReference>
<organism evidence="1 2">
    <name type="scientific">Mycolicibacterium confluentis</name>
    <dbReference type="NCBI Taxonomy" id="28047"/>
    <lineage>
        <taxon>Bacteria</taxon>
        <taxon>Bacillati</taxon>
        <taxon>Actinomycetota</taxon>
        <taxon>Actinomycetes</taxon>
        <taxon>Mycobacteriales</taxon>
        <taxon>Mycobacteriaceae</taxon>
        <taxon>Mycolicibacterium</taxon>
    </lineage>
</organism>
<reference evidence="1" key="2">
    <citation type="submission" date="2020-02" db="EMBL/GenBank/DDBJ databases">
        <authorList>
            <person name="Matsumoto Y."/>
            <person name="Motooka D."/>
            <person name="Nakamura S."/>
        </authorList>
    </citation>
    <scope>NUCLEOTIDE SEQUENCE</scope>
    <source>
        <strain evidence="1">JCM 13671</strain>
    </source>
</reference>
<dbReference type="OrthoDB" id="179763at2"/>
<dbReference type="Gene3D" id="3.90.1200.10">
    <property type="match status" value="1"/>
</dbReference>
<evidence type="ECO:0000313" key="1">
    <source>
        <dbReference type="EMBL" id="BBZ36758.1"/>
    </source>
</evidence>
<protein>
    <submittedName>
        <fullName evidence="1">Uncharacterized protein</fullName>
    </submittedName>
</protein>
<dbReference type="SUPFAM" id="SSF56112">
    <property type="entry name" value="Protein kinase-like (PK-like)"/>
    <property type="match status" value="1"/>
</dbReference>
<sequence>MTATTSQSNGHHDLIEGAIGRIWPGAQWSAAPLDDGMTNRNFKVTVTPPGQPERVVVVQEQLPADKAAEIGILRSNQMRIWPRMTEIGLAAELLLAVEDLGLTVVEFVSGTRLSDVQDRAVAIRLTARALRRLHDETRGDATPGLVSDPFDGMTWLAARIRDENPTMLEDFRWALDLVDRIQAARGAYEPCQVHTDATHVNIILAPEGDRITLLDWEFIGAGDGYMDLAHFAARAELTAEEEELLVETYEGSGDCARALAIVRVYRFISMLREGLWSVLADGIGFLDEFDHAQYARECLERMDNTAKSAVFTEAMETLEHA</sequence>
<dbReference type="Pfam" id="PF01636">
    <property type="entry name" value="APH"/>
    <property type="match status" value="1"/>
</dbReference>
<dbReference type="Proteomes" id="UP000466931">
    <property type="component" value="Chromosome"/>
</dbReference>
<dbReference type="Gene3D" id="3.30.200.20">
    <property type="entry name" value="Phosphorylase Kinase, domain 1"/>
    <property type="match status" value="1"/>
</dbReference>
<accession>A0A7I7Y501</accession>
<reference evidence="1" key="1">
    <citation type="journal article" date="2019" name="Emerg. Microbes Infect.">
        <title>Comprehensive subspecies identification of 175 nontuberculous mycobacteria species based on 7547 genomic profiles.</title>
        <authorList>
            <person name="Matsumoto Y."/>
            <person name="Kinjo T."/>
            <person name="Motooka D."/>
            <person name="Nabeya D."/>
            <person name="Jung N."/>
            <person name="Uechi K."/>
            <person name="Horii T."/>
            <person name="Iida T."/>
            <person name="Fujita J."/>
            <person name="Nakamura S."/>
        </authorList>
    </citation>
    <scope>NUCLEOTIDE SEQUENCE [LARGE SCALE GENOMIC DNA]</scope>
    <source>
        <strain evidence="1">JCM 13671</strain>
    </source>
</reference>
<dbReference type="InterPro" id="IPR011009">
    <property type="entry name" value="Kinase-like_dom_sf"/>
</dbReference>
<evidence type="ECO:0000313" key="2">
    <source>
        <dbReference type="Proteomes" id="UP000466931"/>
    </source>
</evidence>
<dbReference type="AlphaFoldDB" id="A0A7I7Y501"/>
<dbReference type="EMBL" id="AP022612">
    <property type="protein sequence ID" value="BBZ36758.1"/>
    <property type="molecule type" value="Genomic_DNA"/>
</dbReference>
<dbReference type="RefSeq" id="WP_085154292.1">
    <property type="nucleotide sequence ID" value="NZ_AP022612.1"/>
</dbReference>